<evidence type="ECO:0000256" key="3">
    <source>
        <dbReference type="ARBA" id="ARBA00022475"/>
    </source>
</evidence>
<dbReference type="InterPro" id="IPR013122">
    <property type="entry name" value="PKD1_2_channel"/>
</dbReference>
<feature type="transmembrane region" description="Helical" evidence="13">
    <location>
        <begin position="215"/>
        <end position="240"/>
    </location>
</feature>
<keyword evidence="9" id="KW-0406">Ion transport</keyword>
<evidence type="ECO:0000256" key="12">
    <source>
        <dbReference type="SAM" id="Coils"/>
    </source>
</evidence>
<dbReference type="PANTHER" id="PTHR10582">
    <property type="entry name" value="TRANSIENT RECEPTOR POTENTIAL ION CHANNEL PROTEIN"/>
    <property type="match status" value="1"/>
</dbReference>
<protein>
    <recommendedName>
        <fullName evidence="14">Polycystin cation channel PKD1/PKD2 domain-containing protein</fullName>
    </recommendedName>
</protein>
<evidence type="ECO:0000256" key="10">
    <source>
        <dbReference type="ARBA" id="ARBA00023136"/>
    </source>
</evidence>
<keyword evidence="2" id="KW-0813">Transport</keyword>
<dbReference type="GO" id="GO:0005886">
    <property type="term" value="C:plasma membrane"/>
    <property type="evidence" value="ECO:0007669"/>
    <property type="project" value="UniProtKB-SubCell"/>
</dbReference>
<keyword evidence="7" id="KW-0106">Calcium</keyword>
<dbReference type="InterPro" id="IPR002110">
    <property type="entry name" value="Ankyrin_rpt"/>
</dbReference>
<sequence>MWVLVASCASKEFAIMVMVLSSYRSLESARVNAINAVDGKGRTALARACHGGNFDEVRRLLAHPHVDLNQEDDSGMSPLEWAIKHNHHACASLVRNEAYYRATHPDNSFQSHLLAELQSADAIFDERLFRQAVETDPASAMKYLDQFVTSDRYDYHFKQLDAIYGRRNVKSSALYAILNSNVLPAQDETKYVCLQHVVMQRILDIKWELFAERMYLFQLLIFGLMMTAMTMVVASSYAITVAIADEEAGMEVESSSTTGITIQLMFHLWSITCIYCLCAKTQLGSLQPEYLWRLARWMHDGVWAPFDRNVHVPSLTMFKSRAKWWLFKRSLLMTLFFAGPWCFYFGFIFNGVLGLDPISVMVLGTVMTTSIVLCVTAVYFLILEYRELLGEDPWIHERRANAGVCGWLFWTIVLVFFLPLGTPFMRRYKKYFSSWFNILQLITYICILPFAVLSLACLLPEYQGRIKDVYLCLGAFITLSLWMLSLQYLEVNKTAGYLLPMLMDALGDVWDFLVFYGVFQCGLTCAFYFIFQQKSDAYRTLWASFRTTYFVLYGENGVDDFTETDTDGDRVLPALIIQFGYILRMFHCAVMVVLLLNLLLAMMNKTVDRNWDKIHARALSSYARSVLRLEMMLGQTEAERDSLIFLTPRWYYSGAVAEHIPLAQNGSLRLLNPAFTEPIAKHDLAGGQLPDAEEEDTKRLQTKVAELTAQNVALRIQMEAAHERMEHKVDKLMALMLRLHEKTD</sequence>
<keyword evidence="16" id="KW-1185">Reference proteome</keyword>
<keyword evidence="5 13" id="KW-0812">Transmembrane</keyword>
<dbReference type="GO" id="GO:0098703">
    <property type="term" value="P:calcium ion import across plasma membrane"/>
    <property type="evidence" value="ECO:0007669"/>
    <property type="project" value="TreeGrafter"/>
</dbReference>
<dbReference type="SUPFAM" id="SSF48403">
    <property type="entry name" value="Ankyrin repeat"/>
    <property type="match status" value="1"/>
</dbReference>
<evidence type="ECO:0000256" key="5">
    <source>
        <dbReference type="ARBA" id="ARBA00022692"/>
    </source>
</evidence>
<dbReference type="EMBL" id="JNBR01001624">
    <property type="protein sequence ID" value="OQR85690.1"/>
    <property type="molecule type" value="Genomic_DNA"/>
</dbReference>
<dbReference type="Gene3D" id="1.25.40.20">
    <property type="entry name" value="Ankyrin repeat-containing domain"/>
    <property type="match status" value="1"/>
</dbReference>
<evidence type="ECO:0000256" key="4">
    <source>
        <dbReference type="ARBA" id="ARBA00022568"/>
    </source>
</evidence>
<dbReference type="Pfam" id="PF12796">
    <property type="entry name" value="Ank_2"/>
    <property type="match status" value="1"/>
</dbReference>
<reference evidence="15 16" key="1">
    <citation type="journal article" date="2014" name="Genome Biol. Evol.">
        <title>The secreted proteins of Achlya hypogyna and Thraustotheca clavata identify the ancestral oomycete secretome and reveal gene acquisitions by horizontal gene transfer.</title>
        <authorList>
            <person name="Misner I."/>
            <person name="Blouin N."/>
            <person name="Leonard G."/>
            <person name="Richards T.A."/>
            <person name="Lane C.E."/>
        </authorList>
    </citation>
    <scope>NUCLEOTIDE SEQUENCE [LARGE SCALE GENOMIC DNA]</scope>
    <source>
        <strain evidence="15 16">ATCC 48635</strain>
    </source>
</reference>
<keyword evidence="6" id="KW-0677">Repeat</keyword>
<evidence type="ECO:0000256" key="11">
    <source>
        <dbReference type="ARBA" id="ARBA00023303"/>
    </source>
</evidence>
<feature type="transmembrane region" description="Helical" evidence="13">
    <location>
        <begin position="331"/>
        <end position="352"/>
    </location>
</feature>
<evidence type="ECO:0000256" key="9">
    <source>
        <dbReference type="ARBA" id="ARBA00023065"/>
    </source>
</evidence>
<feature type="transmembrane region" description="Helical" evidence="13">
    <location>
        <begin position="402"/>
        <end position="421"/>
    </location>
</feature>
<feature type="transmembrane region" description="Helical" evidence="13">
    <location>
        <begin position="509"/>
        <end position="531"/>
    </location>
</feature>
<dbReference type="PANTHER" id="PTHR10582:SF2">
    <property type="entry name" value="INACTIVE"/>
    <property type="match status" value="1"/>
</dbReference>
<evidence type="ECO:0000256" key="13">
    <source>
        <dbReference type="SAM" id="Phobius"/>
    </source>
</evidence>
<feature type="domain" description="Polycystin cation channel PKD1/PKD2" evidence="14">
    <location>
        <begin position="467"/>
        <end position="606"/>
    </location>
</feature>
<evidence type="ECO:0000256" key="6">
    <source>
        <dbReference type="ARBA" id="ARBA00022737"/>
    </source>
</evidence>
<evidence type="ECO:0000256" key="7">
    <source>
        <dbReference type="ARBA" id="ARBA00022837"/>
    </source>
</evidence>
<evidence type="ECO:0000313" key="15">
    <source>
        <dbReference type="EMBL" id="OQR85690.1"/>
    </source>
</evidence>
<keyword evidence="10 13" id="KW-0472">Membrane</keyword>
<feature type="transmembrane region" description="Helical" evidence="13">
    <location>
        <begin position="358"/>
        <end position="382"/>
    </location>
</feature>
<name>A0A1V9YJ10_ACHHY</name>
<dbReference type="Pfam" id="PF08016">
    <property type="entry name" value="PKD_channel"/>
    <property type="match status" value="1"/>
</dbReference>
<dbReference type="InterPro" id="IPR024862">
    <property type="entry name" value="TRPV"/>
</dbReference>
<keyword evidence="4" id="KW-0109">Calcium transport</keyword>
<comment type="caution">
    <text evidence="15">The sequence shown here is derived from an EMBL/GenBank/DDBJ whole genome shotgun (WGS) entry which is preliminary data.</text>
</comment>
<evidence type="ECO:0000313" key="16">
    <source>
        <dbReference type="Proteomes" id="UP000243579"/>
    </source>
</evidence>
<feature type="transmembrane region" description="Helical" evidence="13">
    <location>
        <begin position="441"/>
        <end position="462"/>
    </location>
</feature>
<keyword evidence="12" id="KW-0175">Coiled coil</keyword>
<keyword evidence="8 13" id="KW-1133">Transmembrane helix</keyword>
<feature type="transmembrane region" description="Helical" evidence="13">
    <location>
        <begin position="469"/>
        <end position="489"/>
    </location>
</feature>
<comment type="subcellular location">
    <subcellularLocation>
        <location evidence="1">Cell membrane</location>
        <topology evidence="1">Multi-pass membrane protein</topology>
    </subcellularLocation>
</comment>
<evidence type="ECO:0000256" key="8">
    <source>
        <dbReference type="ARBA" id="ARBA00022989"/>
    </source>
</evidence>
<keyword evidence="11" id="KW-0407">Ion channel</keyword>
<dbReference type="GO" id="GO:0005216">
    <property type="term" value="F:monoatomic ion channel activity"/>
    <property type="evidence" value="ECO:0007669"/>
    <property type="project" value="InterPro"/>
</dbReference>
<dbReference type="AlphaFoldDB" id="A0A1V9YJ10"/>
<dbReference type="InterPro" id="IPR036770">
    <property type="entry name" value="Ankyrin_rpt-contain_sf"/>
</dbReference>
<organism evidence="15 16">
    <name type="scientific">Achlya hypogyna</name>
    <name type="common">Oomycete</name>
    <name type="synonym">Protoachlya hypogyna</name>
    <dbReference type="NCBI Taxonomy" id="1202772"/>
    <lineage>
        <taxon>Eukaryota</taxon>
        <taxon>Sar</taxon>
        <taxon>Stramenopiles</taxon>
        <taxon>Oomycota</taxon>
        <taxon>Saprolegniomycetes</taxon>
        <taxon>Saprolegniales</taxon>
        <taxon>Achlyaceae</taxon>
        <taxon>Achlya</taxon>
    </lineage>
</organism>
<dbReference type="OrthoDB" id="10314068at2759"/>
<keyword evidence="3" id="KW-1003">Cell membrane</keyword>
<gene>
    <name evidence="15" type="ORF">ACHHYP_11541</name>
</gene>
<feature type="coiled-coil region" evidence="12">
    <location>
        <begin position="697"/>
        <end position="724"/>
    </location>
</feature>
<proteinExistence type="predicted"/>
<evidence type="ECO:0000256" key="2">
    <source>
        <dbReference type="ARBA" id="ARBA00022448"/>
    </source>
</evidence>
<feature type="transmembrane region" description="Helical" evidence="13">
    <location>
        <begin position="581"/>
        <end position="603"/>
    </location>
</feature>
<evidence type="ECO:0000259" key="14">
    <source>
        <dbReference type="Pfam" id="PF08016"/>
    </source>
</evidence>
<evidence type="ECO:0000256" key="1">
    <source>
        <dbReference type="ARBA" id="ARBA00004651"/>
    </source>
</evidence>
<dbReference type="Proteomes" id="UP000243579">
    <property type="component" value="Unassembled WGS sequence"/>
</dbReference>
<accession>A0A1V9YJ10</accession>
<feature type="transmembrane region" description="Helical" evidence="13">
    <location>
        <begin position="260"/>
        <end position="278"/>
    </location>
</feature>